<dbReference type="Proteomes" id="UP000831151">
    <property type="component" value="Chromosome"/>
</dbReference>
<dbReference type="RefSeq" id="WP_249242175.1">
    <property type="nucleotide sequence ID" value="NZ_CP096649.1"/>
</dbReference>
<evidence type="ECO:0000313" key="2">
    <source>
        <dbReference type="EMBL" id="UQK58570.1"/>
    </source>
</evidence>
<feature type="coiled-coil region" evidence="1">
    <location>
        <begin position="29"/>
        <end position="56"/>
    </location>
</feature>
<dbReference type="KEGG" id="fms:M1R53_04850"/>
<gene>
    <name evidence="2" type="ORF">M1R53_04850</name>
</gene>
<evidence type="ECO:0000256" key="1">
    <source>
        <dbReference type="SAM" id="Coils"/>
    </source>
</evidence>
<dbReference type="EMBL" id="CP096649">
    <property type="protein sequence ID" value="UQK58570.1"/>
    <property type="molecule type" value="Genomic_DNA"/>
</dbReference>
<organism evidence="2 3">
    <name type="scientific">Fenollaria massiliensis</name>
    <dbReference type="NCBI Taxonomy" id="938288"/>
    <lineage>
        <taxon>Bacteria</taxon>
        <taxon>Bacillati</taxon>
        <taxon>Bacillota</taxon>
        <taxon>Clostridia</taxon>
        <taxon>Eubacteriales</taxon>
        <taxon>Fenollaria</taxon>
    </lineage>
</organism>
<dbReference type="InterPro" id="IPR027417">
    <property type="entry name" value="P-loop_NTPase"/>
</dbReference>
<reference evidence="2" key="1">
    <citation type="submission" date="2022-04" db="EMBL/GenBank/DDBJ databases">
        <title>Complete genome sequences of Ezakiella coagulans and Fenollaria massiliensis.</title>
        <authorList>
            <person name="France M.T."/>
            <person name="Clifford J."/>
            <person name="Narina S."/>
            <person name="Rutt L."/>
            <person name="Ravel J."/>
        </authorList>
    </citation>
    <scope>NUCLEOTIDE SEQUENCE</scope>
    <source>
        <strain evidence="2">C0061C2</strain>
    </source>
</reference>
<keyword evidence="3" id="KW-1185">Reference proteome</keyword>
<dbReference type="Gene3D" id="3.40.50.300">
    <property type="entry name" value="P-loop containing nucleotide triphosphate hydrolases"/>
    <property type="match status" value="1"/>
</dbReference>
<proteinExistence type="predicted"/>
<name>A0A9E7IW23_9FIRM</name>
<keyword evidence="1" id="KW-0175">Coiled coil</keyword>
<dbReference type="AlphaFoldDB" id="A0A9E7IW23"/>
<evidence type="ECO:0000313" key="3">
    <source>
        <dbReference type="Proteomes" id="UP000831151"/>
    </source>
</evidence>
<dbReference type="SUPFAM" id="SSF52540">
    <property type="entry name" value="P-loop containing nucleoside triphosphate hydrolases"/>
    <property type="match status" value="1"/>
</dbReference>
<protein>
    <submittedName>
        <fullName evidence="2">ATPase</fullName>
    </submittedName>
</protein>
<sequence>MINYALEIEKIKKFNKSLENKILQDKTKRDMLLDKKASLTKEAERLDEKNMVFEKTKLLLEKTSDYARKQAIKSIESMVTGALHEIFASQSKFVIEEKSINGKVAVDFFLEDEVDGEKVLTDPQEQRGGGYVDIISLALRFAMIEVFNPKIEGPILLDEPAKFVSEDYIYNVAEFLSKVSESFKRQIIMVTHSKYLSNIGDKTFEVIKRDNVSEVVEK</sequence>
<accession>A0A9E7IW23</accession>